<gene>
    <name evidence="1" type="ORF">IRJ41_018216</name>
</gene>
<proteinExistence type="predicted"/>
<evidence type="ECO:0000313" key="1">
    <source>
        <dbReference type="EMBL" id="KAI7807057.1"/>
    </source>
</evidence>
<organism evidence="1 2">
    <name type="scientific">Triplophysa rosa</name>
    <name type="common">Cave loach</name>
    <dbReference type="NCBI Taxonomy" id="992332"/>
    <lineage>
        <taxon>Eukaryota</taxon>
        <taxon>Metazoa</taxon>
        <taxon>Chordata</taxon>
        <taxon>Craniata</taxon>
        <taxon>Vertebrata</taxon>
        <taxon>Euteleostomi</taxon>
        <taxon>Actinopterygii</taxon>
        <taxon>Neopterygii</taxon>
        <taxon>Teleostei</taxon>
        <taxon>Ostariophysi</taxon>
        <taxon>Cypriniformes</taxon>
        <taxon>Nemacheilidae</taxon>
        <taxon>Triplophysa</taxon>
    </lineage>
</organism>
<protein>
    <submittedName>
        <fullName evidence="1">Uncharacterized protein</fullName>
    </submittedName>
</protein>
<dbReference type="AlphaFoldDB" id="A0A9W8C4D6"/>
<reference evidence="1" key="1">
    <citation type="submission" date="2021-02" db="EMBL/GenBank/DDBJ databases">
        <title>Comparative genomics reveals that relaxation of natural selection precedes convergent phenotypic evolution of cavefish.</title>
        <authorList>
            <person name="Peng Z."/>
        </authorList>
    </citation>
    <scope>NUCLEOTIDE SEQUENCE</scope>
    <source>
        <tissue evidence="1">Muscle</tissue>
    </source>
</reference>
<dbReference type="Proteomes" id="UP001059041">
    <property type="component" value="Linkage Group LG8"/>
</dbReference>
<name>A0A9W8C4D6_TRIRA</name>
<comment type="caution">
    <text evidence="1">The sequence shown here is derived from an EMBL/GenBank/DDBJ whole genome shotgun (WGS) entry which is preliminary data.</text>
</comment>
<evidence type="ECO:0000313" key="2">
    <source>
        <dbReference type="Proteomes" id="UP001059041"/>
    </source>
</evidence>
<dbReference type="EMBL" id="JAFHDT010000008">
    <property type="protein sequence ID" value="KAI7807057.1"/>
    <property type="molecule type" value="Genomic_DNA"/>
</dbReference>
<accession>A0A9W8C4D6</accession>
<feature type="non-terminal residue" evidence="1">
    <location>
        <position position="367"/>
    </location>
</feature>
<sequence length="367" mass="41581">KDRKHKNETLSLQMMVNEKRDEPDEVIQKVILHPKGVMLWSKKSIDIFHQRCKYDIVYLDASGSIVKKSEHSTGPFYIYELVVRNPNKGSSPFPAATYVTCDHTTSSIVYFLSAFQTDHAKQYGHKNIRPLMIICDGSMVLMHAISLVFCQTNLNALLQRYYRILTGKGTAEDFDVPVLHRCLSHVMKNAKSLCKKHAPKNYKLAMHIFGLLTTASSIAEFDEMLLSCTVIFLSPCSSENVEKHFNNIQALLTTIGDSVVDDNSIVPEDLVDTFSQTPFHRHFMEVIGTAPLNKKGDPNVYYTETFISSLAAYFLPHAALWTSMMLGDLGRHGEGPPYQLFSKIFSKISKKKTQVWNNLDKYIQSSV</sequence>
<keyword evidence="2" id="KW-1185">Reference proteome</keyword>